<evidence type="ECO:0000256" key="2">
    <source>
        <dbReference type="ARBA" id="ARBA00046328"/>
    </source>
</evidence>
<keyword evidence="5" id="KW-0687">Ribonucleoprotein</keyword>
<protein>
    <submittedName>
        <fullName evidence="5">SAP domain-containing ribonucleoprotein</fullName>
    </submittedName>
</protein>
<keyword evidence="6" id="KW-1185">Reference proteome</keyword>
<dbReference type="InterPro" id="IPR052240">
    <property type="entry name" value="SAP_domain_ribonucleoprotein"/>
</dbReference>
<dbReference type="InterPro" id="IPR003034">
    <property type="entry name" value="SAP_dom"/>
</dbReference>
<dbReference type="InterPro" id="IPR040746">
    <property type="entry name" value="THO1_MOS11_C"/>
</dbReference>
<feature type="region of interest" description="Disordered" evidence="3">
    <location>
        <begin position="73"/>
        <end position="112"/>
    </location>
</feature>
<comment type="caution">
    <text evidence="5">The sequence shown here is derived from an EMBL/GenBank/DDBJ whole genome shotgun (WGS) entry which is preliminary data.</text>
</comment>
<dbReference type="Proteomes" id="UP000242188">
    <property type="component" value="Unassembled WGS sequence"/>
</dbReference>
<sequence length="244" mass="26731">MANASEDFLAEIAKMKVPDLKKECKSRNLPTTGTKKDLIQRLKAEVSEGSGEDKVEEDVADVADDSVEDALDQVLGEDDTAPKESVTVSKIKEQITAPDSDDKPVSTKAIDENDRLKMRVQKFGAVNPEVKKQLRAERFGTSEVTAKGGDKISPAPAADMDKLKKRAERFGTVTSTVLTKVDETQKLKKRAERFGAITSTSLSNTENQGKLLKRKERFGVTTSAVDASEVDAKKKKRAERFGLT</sequence>
<dbReference type="PANTHER" id="PTHR46551:SF1">
    <property type="entry name" value="SAP DOMAIN-CONTAINING RIBONUCLEOPROTEIN"/>
    <property type="match status" value="1"/>
</dbReference>
<gene>
    <name evidence="5" type="ORF">KP79_PYT19461</name>
</gene>
<dbReference type="Gene3D" id="1.10.720.30">
    <property type="entry name" value="SAP domain"/>
    <property type="match status" value="1"/>
</dbReference>
<dbReference type="GO" id="GO:1990904">
    <property type="term" value="C:ribonucleoprotein complex"/>
    <property type="evidence" value="ECO:0007669"/>
    <property type="project" value="UniProtKB-KW"/>
</dbReference>
<dbReference type="SUPFAM" id="SSF68906">
    <property type="entry name" value="SAP domain"/>
    <property type="match status" value="1"/>
</dbReference>
<accession>A0A210QL44</accession>
<feature type="compositionally biased region" description="Basic and acidic residues" evidence="3">
    <location>
        <begin position="100"/>
        <end position="112"/>
    </location>
</feature>
<dbReference type="Pfam" id="PF02037">
    <property type="entry name" value="SAP"/>
    <property type="match status" value="1"/>
</dbReference>
<feature type="domain" description="SAP" evidence="4">
    <location>
        <begin position="12"/>
        <end position="46"/>
    </location>
</feature>
<proteinExistence type="inferred from homology"/>
<keyword evidence="1" id="KW-0597">Phosphoprotein</keyword>
<dbReference type="PROSITE" id="PS50800">
    <property type="entry name" value="SAP"/>
    <property type="match status" value="1"/>
</dbReference>
<dbReference type="PANTHER" id="PTHR46551">
    <property type="entry name" value="SAP DOMAIN-CONTAINING RIBONUCLEOPROTEIN"/>
    <property type="match status" value="1"/>
</dbReference>
<comment type="similarity">
    <text evidence="2">Belongs to the SAP domain-containing ribonucleoprotein family.</text>
</comment>
<name>A0A210QL44_MIZYE</name>
<dbReference type="EMBL" id="NEDP02003109">
    <property type="protein sequence ID" value="OWF49436.1"/>
    <property type="molecule type" value="Genomic_DNA"/>
</dbReference>
<evidence type="ECO:0000313" key="5">
    <source>
        <dbReference type="EMBL" id="OWF49436.1"/>
    </source>
</evidence>
<dbReference type="AlphaFoldDB" id="A0A210QL44"/>
<dbReference type="STRING" id="6573.A0A210QL44"/>
<reference evidence="5 6" key="1">
    <citation type="journal article" date="2017" name="Nat. Ecol. Evol.">
        <title>Scallop genome provides insights into evolution of bilaterian karyotype and development.</title>
        <authorList>
            <person name="Wang S."/>
            <person name="Zhang J."/>
            <person name="Jiao W."/>
            <person name="Li J."/>
            <person name="Xun X."/>
            <person name="Sun Y."/>
            <person name="Guo X."/>
            <person name="Huan P."/>
            <person name="Dong B."/>
            <person name="Zhang L."/>
            <person name="Hu X."/>
            <person name="Sun X."/>
            <person name="Wang J."/>
            <person name="Zhao C."/>
            <person name="Wang Y."/>
            <person name="Wang D."/>
            <person name="Huang X."/>
            <person name="Wang R."/>
            <person name="Lv J."/>
            <person name="Li Y."/>
            <person name="Zhang Z."/>
            <person name="Liu B."/>
            <person name="Lu W."/>
            <person name="Hui Y."/>
            <person name="Liang J."/>
            <person name="Zhou Z."/>
            <person name="Hou R."/>
            <person name="Li X."/>
            <person name="Liu Y."/>
            <person name="Li H."/>
            <person name="Ning X."/>
            <person name="Lin Y."/>
            <person name="Zhao L."/>
            <person name="Xing Q."/>
            <person name="Dou J."/>
            <person name="Li Y."/>
            <person name="Mao J."/>
            <person name="Guo H."/>
            <person name="Dou H."/>
            <person name="Li T."/>
            <person name="Mu C."/>
            <person name="Jiang W."/>
            <person name="Fu Q."/>
            <person name="Fu X."/>
            <person name="Miao Y."/>
            <person name="Liu J."/>
            <person name="Yu Q."/>
            <person name="Li R."/>
            <person name="Liao H."/>
            <person name="Li X."/>
            <person name="Kong Y."/>
            <person name="Jiang Z."/>
            <person name="Chourrout D."/>
            <person name="Li R."/>
            <person name="Bao Z."/>
        </authorList>
    </citation>
    <scope>NUCLEOTIDE SEQUENCE [LARGE SCALE GENOMIC DNA]</scope>
    <source>
        <strain evidence="5 6">PY_sf001</strain>
    </source>
</reference>
<dbReference type="OrthoDB" id="5837849at2759"/>
<dbReference type="GO" id="GO:0016973">
    <property type="term" value="P:poly(A)+ mRNA export from nucleus"/>
    <property type="evidence" value="ECO:0007669"/>
    <property type="project" value="TreeGrafter"/>
</dbReference>
<dbReference type="SMART" id="SM00513">
    <property type="entry name" value="SAP"/>
    <property type="match status" value="1"/>
</dbReference>
<dbReference type="GO" id="GO:0005634">
    <property type="term" value="C:nucleus"/>
    <property type="evidence" value="ECO:0007669"/>
    <property type="project" value="TreeGrafter"/>
</dbReference>
<evidence type="ECO:0000259" key="4">
    <source>
        <dbReference type="PROSITE" id="PS50800"/>
    </source>
</evidence>
<dbReference type="Pfam" id="PF18592">
    <property type="entry name" value="Tho1_MOS11_C"/>
    <property type="match status" value="1"/>
</dbReference>
<dbReference type="InterPro" id="IPR036361">
    <property type="entry name" value="SAP_dom_sf"/>
</dbReference>
<organism evidence="5 6">
    <name type="scientific">Mizuhopecten yessoensis</name>
    <name type="common">Japanese scallop</name>
    <name type="synonym">Patinopecten yessoensis</name>
    <dbReference type="NCBI Taxonomy" id="6573"/>
    <lineage>
        <taxon>Eukaryota</taxon>
        <taxon>Metazoa</taxon>
        <taxon>Spiralia</taxon>
        <taxon>Lophotrochozoa</taxon>
        <taxon>Mollusca</taxon>
        <taxon>Bivalvia</taxon>
        <taxon>Autobranchia</taxon>
        <taxon>Pteriomorphia</taxon>
        <taxon>Pectinida</taxon>
        <taxon>Pectinoidea</taxon>
        <taxon>Pectinidae</taxon>
        <taxon>Mizuhopecten</taxon>
    </lineage>
</organism>
<evidence type="ECO:0000313" key="6">
    <source>
        <dbReference type="Proteomes" id="UP000242188"/>
    </source>
</evidence>
<evidence type="ECO:0000256" key="3">
    <source>
        <dbReference type="SAM" id="MobiDB-lite"/>
    </source>
</evidence>
<evidence type="ECO:0000256" key="1">
    <source>
        <dbReference type="ARBA" id="ARBA00022553"/>
    </source>
</evidence>